<organism evidence="1">
    <name type="scientific">viral metagenome</name>
    <dbReference type="NCBI Taxonomy" id="1070528"/>
    <lineage>
        <taxon>unclassified sequences</taxon>
        <taxon>metagenomes</taxon>
        <taxon>organismal metagenomes</taxon>
    </lineage>
</organism>
<dbReference type="InterPro" id="IPR002110">
    <property type="entry name" value="Ankyrin_rpt"/>
</dbReference>
<name>A0A6C0KDU0_9ZZZZ</name>
<dbReference type="EMBL" id="MN740841">
    <property type="protein sequence ID" value="QHU14488.1"/>
    <property type="molecule type" value="Genomic_DNA"/>
</dbReference>
<dbReference type="SMART" id="SM00248">
    <property type="entry name" value="ANK"/>
    <property type="match status" value="3"/>
</dbReference>
<accession>A0A6C0KDU0</accession>
<evidence type="ECO:0000313" key="1">
    <source>
        <dbReference type="EMBL" id="QHU14488.1"/>
    </source>
</evidence>
<dbReference type="AlphaFoldDB" id="A0A6C0KDU0"/>
<dbReference type="SUPFAM" id="SSF48403">
    <property type="entry name" value="Ankyrin repeat"/>
    <property type="match status" value="1"/>
</dbReference>
<protein>
    <submittedName>
        <fullName evidence="1">Uncharacterized protein</fullName>
    </submittedName>
</protein>
<dbReference type="InterPro" id="IPR036770">
    <property type="entry name" value="Ankyrin_rpt-contain_sf"/>
</dbReference>
<dbReference type="Gene3D" id="1.25.40.20">
    <property type="entry name" value="Ankyrin repeat-containing domain"/>
    <property type="match status" value="1"/>
</dbReference>
<reference evidence="1" key="1">
    <citation type="journal article" date="2020" name="Nature">
        <title>Giant virus diversity and host interactions through global metagenomics.</title>
        <authorList>
            <person name="Schulz F."/>
            <person name="Roux S."/>
            <person name="Paez-Espino D."/>
            <person name="Jungbluth S."/>
            <person name="Walsh D.A."/>
            <person name="Denef V.J."/>
            <person name="McMahon K.D."/>
            <person name="Konstantinidis K.T."/>
            <person name="Eloe-Fadrosh E.A."/>
            <person name="Kyrpides N.C."/>
            <person name="Woyke T."/>
        </authorList>
    </citation>
    <scope>NUCLEOTIDE SEQUENCE</scope>
    <source>
        <strain evidence="1">GVMAG-S-1102113-118</strain>
    </source>
</reference>
<dbReference type="PROSITE" id="PS50088">
    <property type="entry name" value="ANK_REPEAT"/>
    <property type="match status" value="2"/>
</dbReference>
<sequence length="278" mass="31204">MRCTGGRRCNCSRCTLRKFHGAVGRNDLMAVVTYLTGRPGILNRPMPGAGGKTAIFKAIECHRLDMVELLMTNGADMTARYGEFTPLEEAMAMSESLRCKPIKDDIAKFLIRHCDLVPPPVPAPSHHFVEYFTFSHWGGSLYHLICLPENTRCDWNYQALLDIIATRETMGHLVPDINAPNQSGISPLAMACYYNKPDAFLDLLVGAGADVWLSDVELSLLRDHSDWCCGETKIRQRQAKAQVKCASLIRSFGEPGEIYARKLPDEVWREIMEFIIIP</sequence>
<proteinExistence type="predicted"/>